<dbReference type="InterPro" id="IPR000760">
    <property type="entry name" value="Inositol_monophosphatase-like"/>
</dbReference>
<dbReference type="Proteomes" id="UP001153069">
    <property type="component" value="Unassembled WGS sequence"/>
</dbReference>
<dbReference type="GO" id="GO:0000103">
    <property type="term" value="P:sulfate assimilation"/>
    <property type="evidence" value="ECO:0007669"/>
    <property type="project" value="TreeGrafter"/>
</dbReference>
<comment type="cofactor">
    <cofactor evidence="1 10">
        <name>Mg(2+)</name>
        <dbReference type="ChEBI" id="CHEBI:18420"/>
    </cofactor>
</comment>
<evidence type="ECO:0000256" key="2">
    <source>
        <dbReference type="ARBA" id="ARBA00009759"/>
    </source>
</evidence>
<comment type="caution">
    <text evidence="12">The sequence shown here is derived from an EMBL/GenBank/DDBJ whole genome shotgun (WGS) entry which is preliminary data.</text>
</comment>
<evidence type="ECO:0000256" key="8">
    <source>
        <dbReference type="ARBA" id="ARBA00044479"/>
    </source>
</evidence>
<dbReference type="PROSITE" id="PS00630">
    <property type="entry name" value="IMP_2"/>
    <property type="match status" value="1"/>
</dbReference>
<dbReference type="GO" id="GO:0046854">
    <property type="term" value="P:phosphatidylinositol phosphate biosynthetic process"/>
    <property type="evidence" value="ECO:0007669"/>
    <property type="project" value="InterPro"/>
</dbReference>
<dbReference type="PANTHER" id="PTHR43200:SF6">
    <property type="entry name" value="3'(2'),5'-BISPHOSPHATE NUCLEOTIDASE"/>
    <property type="match status" value="1"/>
</dbReference>
<sequence length="325" mass="34655">MSAYATEKAVAIAAVTAAAKLCQYVRKNTLENAMEKDDKSPVTIADYGAQAVVCKALLESFPTDPVVAEEDAGNLCGRNLERVTECVQTVESQANHEDIPRWINHGNGTVSQRYWTLDPIDGTKGFLRGDQYAVALALVADGQVQVGVMACPALEEAGALFVAVRGQGATMQRLSTHDGNVSTSSSPPSIRVSNENPRMVESWESAHSNQPLQKAIAAATGMTTDSIRMDSQAKYGIVASGQAALYLCLPNPGKPHYKENIWDHAAGCLVVEEAGGTVTDMHGNCLDFTQGEKLMGTGVVVSNGDIHFKVLQALQQHLDGKAPDK</sequence>
<name>A0A9N8HQ43_9STRA</name>
<dbReference type="InterPro" id="IPR051090">
    <property type="entry name" value="Inositol_monoP_superfamily"/>
</dbReference>
<keyword evidence="4 10" id="KW-0479">Metal-binding</keyword>
<evidence type="ECO:0000256" key="5">
    <source>
        <dbReference type="ARBA" id="ARBA00022801"/>
    </source>
</evidence>
<evidence type="ECO:0000313" key="13">
    <source>
        <dbReference type="Proteomes" id="UP001153069"/>
    </source>
</evidence>
<keyword evidence="13" id="KW-1185">Reference proteome</keyword>
<evidence type="ECO:0000256" key="7">
    <source>
        <dbReference type="ARBA" id="ARBA00044466"/>
    </source>
</evidence>
<comment type="catalytic activity">
    <reaction evidence="8">
        <text>adenosine 3',5'-bisphosphate + H2O = AMP + phosphate</text>
        <dbReference type="Rhea" id="RHEA:10040"/>
        <dbReference type="ChEBI" id="CHEBI:15377"/>
        <dbReference type="ChEBI" id="CHEBI:43474"/>
        <dbReference type="ChEBI" id="CHEBI:58343"/>
        <dbReference type="ChEBI" id="CHEBI:456215"/>
        <dbReference type="EC" id="3.1.3.7"/>
    </reaction>
    <physiologicalReaction direction="left-to-right" evidence="8">
        <dbReference type="Rhea" id="RHEA:10041"/>
    </physiologicalReaction>
</comment>
<feature type="binding site" evidence="10">
    <location>
        <position position="69"/>
    </location>
    <ligand>
        <name>Mg(2+)</name>
        <dbReference type="ChEBI" id="CHEBI:18420"/>
        <label>1</label>
        <note>catalytic</note>
    </ligand>
</feature>
<comment type="similarity">
    <text evidence="2">Belongs to the inositol monophosphatase superfamily.</text>
</comment>
<gene>
    <name evidence="12" type="ORF">SEMRO_1398_G269310.1</name>
</gene>
<reference evidence="12" key="1">
    <citation type="submission" date="2020-06" db="EMBL/GenBank/DDBJ databases">
        <authorList>
            <consortium name="Plant Systems Biology data submission"/>
        </authorList>
    </citation>
    <scope>NUCLEOTIDE SEQUENCE</scope>
    <source>
        <strain evidence="12">D6</strain>
    </source>
</reference>
<dbReference type="CDD" id="cd01517">
    <property type="entry name" value="PAP_phosphatase"/>
    <property type="match status" value="1"/>
</dbReference>
<dbReference type="GO" id="GO:0046872">
    <property type="term" value="F:metal ion binding"/>
    <property type="evidence" value="ECO:0007669"/>
    <property type="project" value="UniProtKB-KW"/>
</dbReference>
<keyword evidence="6 10" id="KW-0460">Magnesium</keyword>
<dbReference type="InterPro" id="IPR020550">
    <property type="entry name" value="Inositol_monophosphatase_CS"/>
</dbReference>
<feature type="binding site" evidence="10">
    <location>
        <position position="120"/>
    </location>
    <ligand>
        <name>Mg(2+)</name>
        <dbReference type="ChEBI" id="CHEBI:18420"/>
        <label>1</label>
        <note>catalytic</note>
    </ligand>
</feature>
<dbReference type="EMBL" id="CAICTM010001396">
    <property type="protein sequence ID" value="CAB9523283.1"/>
    <property type="molecule type" value="Genomic_DNA"/>
</dbReference>
<keyword evidence="5" id="KW-0378">Hydrolase</keyword>
<evidence type="ECO:0000256" key="10">
    <source>
        <dbReference type="PIRSR" id="PIRSR600760-2"/>
    </source>
</evidence>
<dbReference type="SUPFAM" id="SSF56655">
    <property type="entry name" value="Carbohydrate phosphatase"/>
    <property type="match status" value="1"/>
</dbReference>
<dbReference type="PROSITE" id="PS00629">
    <property type="entry name" value="IMP_1"/>
    <property type="match status" value="1"/>
</dbReference>
<proteinExistence type="inferred from homology"/>
<organism evidence="12 13">
    <name type="scientific">Seminavis robusta</name>
    <dbReference type="NCBI Taxonomy" id="568900"/>
    <lineage>
        <taxon>Eukaryota</taxon>
        <taxon>Sar</taxon>
        <taxon>Stramenopiles</taxon>
        <taxon>Ochrophyta</taxon>
        <taxon>Bacillariophyta</taxon>
        <taxon>Bacillariophyceae</taxon>
        <taxon>Bacillariophycidae</taxon>
        <taxon>Naviculales</taxon>
        <taxon>Naviculaceae</taxon>
        <taxon>Seminavis</taxon>
    </lineage>
</organism>
<dbReference type="PANTHER" id="PTHR43200">
    <property type="entry name" value="PHOSPHATASE"/>
    <property type="match status" value="1"/>
</dbReference>
<feature type="binding site" evidence="10">
    <location>
        <position position="263"/>
    </location>
    <ligand>
        <name>Mg(2+)</name>
        <dbReference type="ChEBI" id="CHEBI:18420"/>
        <label>1</label>
        <note>catalytic</note>
    </ligand>
</feature>
<dbReference type="Gene3D" id="3.40.190.80">
    <property type="match status" value="1"/>
</dbReference>
<dbReference type="InterPro" id="IPR006239">
    <property type="entry name" value="DPNP"/>
</dbReference>
<evidence type="ECO:0000256" key="4">
    <source>
        <dbReference type="ARBA" id="ARBA00022723"/>
    </source>
</evidence>
<evidence type="ECO:0000256" key="6">
    <source>
        <dbReference type="ARBA" id="ARBA00022842"/>
    </source>
</evidence>
<dbReference type="InterPro" id="IPR020583">
    <property type="entry name" value="Inositol_monoP_metal-BS"/>
</dbReference>
<dbReference type="Gene3D" id="3.30.540.10">
    <property type="entry name" value="Fructose-1,6-Bisphosphatase, subunit A, domain 1"/>
    <property type="match status" value="1"/>
</dbReference>
<evidence type="ECO:0000256" key="9">
    <source>
        <dbReference type="ARBA" id="ARBA00044484"/>
    </source>
</evidence>
<dbReference type="EC" id="3.1.3.7" evidence="3"/>
<dbReference type="NCBIfam" id="TIGR01330">
    <property type="entry name" value="bisphos_HAL2"/>
    <property type="match status" value="1"/>
</dbReference>
<dbReference type="AlphaFoldDB" id="A0A9N8HQ43"/>
<evidence type="ECO:0000256" key="11">
    <source>
        <dbReference type="SAM" id="MobiDB-lite"/>
    </source>
</evidence>
<accession>A0A9N8HQ43</accession>
<feature type="region of interest" description="Disordered" evidence="11">
    <location>
        <begin position="175"/>
        <end position="194"/>
    </location>
</feature>
<evidence type="ECO:0000313" key="12">
    <source>
        <dbReference type="EMBL" id="CAB9523283.1"/>
    </source>
</evidence>
<comment type="catalytic activity">
    <reaction evidence="9">
        <text>3'-phosphoadenylyl sulfate + H2O = adenosine 5'-phosphosulfate + phosphate</text>
        <dbReference type="Rhea" id="RHEA:77639"/>
        <dbReference type="ChEBI" id="CHEBI:15377"/>
        <dbReference type="ChEBI" id="CHEBI:43474"/>
        <dbReference type="ChEBI" id="CHEBI:58243"/>
        <dbReference type="ChEBI" id="CHEBI:58339"/>
        <dbReference type="EC" id="3.1.3.7"/>
    </reaction>
    <physiologicalReaction direction="left-to-right" evidence="9">
        <dbReference type="Rhea" id="RHEA:77640"/>
    </physiologicalReaction>
</comment>
<dbReference type="OrthoDB" id="411145at2759"/>
<comment type="catalytic activity">
    <reaction evidence="7">
        <text>adenosine 2',5'-bisphosphate + H2O = AMP + phosphate</text>
        <dbReference type="Rhea" id="RHEA:77643"/>
        <dbReference type="ChEBI" id="CHEBI:15377"/>
        <dbReference type="ChEBI" id="CHEBI:43474"/>
        <dbReference type="ChEBI" id="CHEBI:194156"/>
        <dbReference type="ChEBI" id="CHEBI:456215"/>
        <dbReference type="EC" id="3.1.3.7"/>
    </reaction>
    <physiologicalReaction direction="left-to-right" evidence="7">
        <dbReference type="Rhea" id="RHEA:77644"/>
    </physiologicalReaction>
</comment>
<evidence type="ECO:0000256" key="3">
    <source>
        <dbReference type="ARBA" id="ARBA00012633"/>
    </source>
</evidence>
<feature type="binding site" evidence="10">
    <location>
        <position position="118"/>
    </location>
    <ligand>
        <name>Mg(2+)</name>
        <dbReference type="ChEBI" id="CHEBI:18420"/>
        <label>1</label>
        <note>catalytic</note>
    </ligand>
</feature>
<evidence type="ECO:0000256" key="1">
    <source>
        <dbReference type="ARBA" id="ARBA00001946"/>
    </source>
</evidence>
<feature type="binding site" evidence="10">
    <location>
        <position position="121"/>
    </location>
    <ligand>
        <name>Mg(2+)</name>
        <dbReference type="ChEBI" id="CHEBI:18420"/>
        <label>1</label>
        <note>catalytic</note>
    </ligand>
</feature>
<dbReference type="GO" id="GO:0008441">
    <property type="term" value="F:3'(2'),5'-bisphosphate nucleotidase activity"/>
    <property type="evidence" value="ECO:0007669"/>
    <property type="project" value="UniProtKB-EC"/>
</dbReference>
<dbReference type="Pfam" id="PF00459">
    <property type="entry name" value="Inositol_P"/>
    <property type="match status" value="1"/>
</dbReference>
<dbReference type="PRINTS" id="PR00377">
    <property type="entry name" value="IMPHPHTASES"/>
</dbReference>
<protein>
    <recommendedName>
        <fullName evidence="3">3'(2'),5'-bisphosphate nucleotidase</fullName>
        <ecNumber evidence="3">3.1.3.7</ecNumber>
    </recommendedName>
</protein>